<evidence type="ECO:0000313" key="5">
    <source>
        <dbReference type="Proteomes" id="UP000773469"/>
    </source>
</evidence>
<keyword evidence="1" id="KW-1133">Transmembrane helix</keyword>
<dbReference type="AlphaFoldDB" id="A0A1E5IS11"/>
<evidence type="ECO:0000313" key="4">
    <source>
        <dbReference type="Proteomes" id="UP000095230"/>
    </source>
</evidence>
<keyword evidence="5" id="KW-1185">Reference proteome</keyword>
<protein>
    <submittedName>
        <fullName evidence="3">Uncharacterized protein</fullName>
    </submittedName>
</protein>
<dbReference type="STRING" id="23.BEL05_13010"/>
<dbReference type="OrthoDB" id="1116391at2"/>
<reference evidence="2 5" key="2">
    <citation type="submission" date="2021-05" db="EMBL/GenBank/DDBJ databases">
        <title>Molecular characterization for Shewanella algae harboring chromosomal blaOXA-55-like strains isolated from clinical and environment sample.</title>
        <authorList>
            <person name="Ohama Y."/>
            <person name="Aoki K."/>
            <person name="Harada S."/>
            <person name="Moriya K."/>
            <person name="Ishii Y."/>
            <person name="Tateda K."/>
        </authorList>
    </citation>
    <scope>NUCLEOTIDE SEQUENCE [LARGE SCALE GENOMIC DNA]</scope>
    <source>
        <strain evidence="2 5">MBTL60-118</strain>
    </source>
</reference>
<dbReference type="EMBL" id="BPEU01000007">
    <property type="protein sequence ID" value="GIU38541.1"/>
    <property type="molecule type" value="Genomic_DNA"/>
</dbReference>
<evidence type="ECO:0000313" key="3">
    <source>
        <dbReference type="EMBL" id="OEG73187.1"/>
    </source>
</evidence>
<name>A0A1E5IS11_SHECO</name>
<comment type="caution">
    <text evidence="3">The sequence shown here is derived from an EMBL/GenBank/DDBJ whole genome shotgun (WGS) entry which is preliminary data.</text>
</comment>
<evidence type="ECO:0000256" key="1">
    <source>
        <dbReference type="SAM" id="Phobius"/>
    </source>
</evidence>
<organism evidence="3 4">
    <name type="scientific">Shewanella colwelliana</name>
    <name type="common">Alteromonas colwelliana</name>
    <dbReference type="NCBI Taxonomy" id="23"/>
    <lineage>
        <taxon>Bacteria</taxon>
        <taxon>Pseudomonadati</taxon>
        <taxon>Pseudomonadota</taxon>
        <taxon>Gammaproteobacteria</taxon>
        <taxon>Alteromonadales</taxon>
        <taxon>Shewanellaceae</taxon>
        <taxon>Shewanella</taxon>
    </lineage>
</organism>
<dbReference type="Proteomes" id="UP000095230">
    <property type="component" value="Unassembled WGS sequence"/>
</dbReference>
<sequence length="202" mass="23525">MQYDKEKYKAIQLPNWMLLHWVINPAMAINELVLGQRIPKLSLIDQHSDRPLLERQLIPCPHCNTLHNALRWSKSKAFGNWFGLLCPHCKNDIPCILNYTSVILLALTAPIWFWFHKPLKQLWRAKKLQKMQASETQPTSRTRFPYLKMGIFFGLFMLLFSLVMLQVQANFTHTSVLTAIGVNILGGVFFGGWMKFVLERKK</sequence>
<feature type="transmembrane region" description="Helical" evidence="1">
    <location>
        <begin position="150"/>
        <end position="169"/>
    </location>
</feature>
<keyword evidence="1" id="KW-0812">Transmembrane</keyword>
<gene>
    <name evidence="3" type="ORF">BEL05_13010</name>
    <name evidence="2" type="ORF">TUM3794_11130</name>
</gene>
<dbReference type="EMBL" id="MCBT01000043">
    <property type="protein sequence ID" value="OEG73187.1"/>
    <property type="molecule type" value="Genomic_DNA"/>
</dbReference>
<evidence type="ECO:0000313" key="2">
    <source>
        <dbReference type="EMBL" id="GIU38541.1"/>
    </source>
</evidence>
<dbReference type="Proteomes" id="UP000773469">
    <property type="component" value="Unassembled WGS sequence"/>
</dbReference>
<feature type="transmembrane region" description="Helical" evidence="1">
    <location>
        <begin position="175"/>
        <end position="198"/>
    </location>
</feature>
<dbReference type="RefSeq" id="WP_069671412.1">
    <property type="nucleotide sequence ID" value="NZ_BPEU01000007.1"/>
</dbReference>
<accession>A0A1E5IS11</accession>
<proteinExistence type="predicted"/>
<feature type="transmembrane region" description="Helical" evidence="1">
    <location>
        <begin position="96"/>
        <end position="115"/>
    </location>
</feature>
<reference evidence="3 4" key="1">
    <citation type="submission" date="2016-07" db="EMBL/GenBank/DDBJ databases">
        <title>Whole-genome of two Shewanella species isolated from a digestive organ of sea cucumber Apostichopus japonicus Selenka 1867.</title>
        <authorList>
            <person name="Hong H.-H."/>
            <person name="Choi H."/>
            <person name="Cheon S."/>
            <person name="Oh J.-S."/>
            <person name="Lee H.-G."/>
            <person name="Park C."/>
        </authorList>
    </citation>
    <scope>NUCLEOTIDE SEQUENCE [LARGE SCALE GENOMIC DNA]</scope>
    <source>
        <strain evidence="3 4">CSB03KR</strain>
    </source>
</reference>
<keyword evidence="1" id="KW-0472">Membrane</keyword>